<keyword evidence="1" id="KW-0805">Transcription regulation</keyword>
<protein>
    <submittedName>
        <fullName evidence="5">Response regulator transcription factor</fullName>
    </submittedName>
</protein>
<dbReference type="PANTHER" id="PTHR44688:SF16">
    <property type="entry name" value="DNA-BINDING TRANSCRIPTIONAL ACTIVATOR DEVR_DOSR"/>
    <property type="match status" value="1"/>
</dbReference>
<feature type="domain" description="HTH luxR-type" evidence="4">
    <location>
        <begin position="163"/>
        <end position="228"/>
    </location>
</feature>
<dbReference type="PANTHER" id="PTHR44688">
    <property type="entry name" value="DNA-BINDING TRANSCRIPTIONAL ACTIVATOR DEVR_DOSR"/>
    <property type="match status" value="1"/>
</dbReference>
<proteinExistence type="predicted"/>
<organism evidence="5 6">
    <name type="scientific">Amycolatopsis pigmentata</name>
    <dbReference type="NCBI Taxonomy" id="450801"/>
    <lineage>
        <taxon>Bacteria</taxon>
        <taxon>Bacillati</taxon>
        <taxon>Actinomycetota</taxon>
        <taxon>Actinomycetes</taxon>
        <taxon>Pseudonocardiales</taxon>
        <taxon>Pseudonocardiaceae</taxon>
        <taxon>Amycolatopsis</taxon>
    </lineage>
</organism>
<evidence type="ECO:0000256" key="2">
    <source>
        <dbReference type="ARBA" id="ARBA00023125"/>
    </source>
</evidence>
<keyword evidence="2" id="KW-0238">DNA-binding</keyword>
<evidence type="ECO:0000313" key="5">
    <source>
        <dbReference type="EMBL" id="MFD2421616.1"/>
    </source>
</evidence>
<dbReference type="Gene3D" id="1.10.10.10">
    <property type="entry name" value="Winged helix-like DNA-binding domain superfamily/Winged helix DNA-binding domain"/>
    <property type="match status" value="1"/>
</dbReference>
<dbReference type="SUPFAM" id="SSF46894">
    <property type="entry name" value="C-terminal effector domain of the bipartite response regulators"/>
    <property type="match status" value="1"/>
</dbReference>
<keyword evidence="6" id="KW-1185">Reference proteome</keyword>
<dbReference type="RefSeq" id="WP_378270302.1">
    <property type="nucleotide sequence ID" value="NZ_JBHUKR010000022.1"/>
</dbReference>
<gene>
    <name evidence="5" type="ORF">ACFSXZ_35325</name>
</gene>
<dbReference type="PRINTS" id="PR00038">
    <property type="entry name" value="HTHLUXR"/>
</dbReference>
<dbReference type="SMART" id="SM00421">
    <property type="entry name" value="HTH_LUXR"/>
    <property type="match status" value="1"/>
</dbReference>
<name>A0ABW5G606_9PSEU</name>
<dbReference type="PROSITE" id="PS50043">
    <property type="entry name" value="HTH_LUXR_2"/>
    <property type="match status" value="1"/>
</dbReference>
<dbReference type="Pfam" id="PF00196">
    <property type="entry name" value="GerE"/>
    <property type="match status" value="1"/>
</dbReference>
<dbReference type="Proteomes" id="UP001597417">
    <property type="component" value="Unassembled WGS sequence"/>
</dbReference>
<evidence type="ECO:0000256" key="3">
    <source>
        <dbReference type="ARBA" id="ARBA00023163"/>
    </source>
</evidence>
<dbReference type="InterPro" id="IPR000792">
    <property type="entry name" value="Tscrpt_reg_LuxR_C"/>
</dbReference>
<comment type="caution">
    <text evidence="5">The sequence shown here is derived from an EMBL/GenBank/DDBJ whole genome shotgun (WGS) entry which is preliminary data.</text>
</comment>
<accession>A0ABW5G606</accession>
<evidence type="ECO:0000259" key="4">
    <source>
        <dbReference type="PROSITE" id="PS50043"/>
    </source>
</evidence>
<evidence type="ECO:0000313" key="6">
    <source>
        <dbReference type="Proteomes" id="UP001597417"/>
    </source>
</evidence>
<sequence length="234" mass="26737">MTLPHIAEDKLGRPIRLGARNSNWRGGKTKHPLYDTYMDMIGRCSRPTHKRWTSYGGRGITVCERWRADFWNFVADMGERPEGHSIDRVDNDGHYEPGNCRWATASEQAKNRRESAYSGLRARNARRATHCRRGHEFTAENTQTDKRGVRACRTCKQAHAASRRPPRELLTPQQMEILRYLAGGRTCVEIGRELGISESAVRTRAYRMFRRLNAATAAHAVAIAFRRGLLEVES</sequence>
<keyword evidence="3" id="KW-0804">Transcription</keyword>
<evidence type="ECO:0000256" key="1">
    <source>
        <dbReference type="ARBA" id="ARBA00023015"/>
    </source>
</evidence>
<dbReference type="InterPro" id="IPR016032">
    <property type="entry name" value="Sig_transdc_resp-reg_C-effctor"/>
</dbReference>
<reference evidence="6" key="1">
    <citation type="journal article" date="2019" name="Int. J. Syst. Evol. Microbiol.">
        <title>The Global Catalogue of Microorganisms (GCM) 10K type strain sequencing project: providing services to taxonomists for standard genome sequencing and annotation.</title>
        <authorList>
            <consortium name="The Broad Institute Genomics Platform"/>
            <consortium name="The Broad Institute Genome Sequencing Center for Infectious Disease"/>
            <person name="Wu L."/>
            <person name="Ma J."/>
        </authorList>
    </citation>
    <scope>NUCLEOTIDE SEQUENCE [LARGE SCALE GENOMIC DNA]</scope>
    <source>
        <strain evidence="6">CGMCC 4.7645</strain>
    </source>
</reference>
<dbReference type="EMBL" id="JBHUKR010000022">
    <property type="protein sequence ID" value="MFD2421616.1"/>
    <property type="molecule type" value="Genomic_DNA"/>
</dbReference>
<dbReference type="InterPro" id="IPR036388">
    <property type="entry name" value="WH-like_DNA-bd_sf"/>
</dbReference>